<keyword evidence="1" id="KW-0808">Transferase</keyword>
<dbReference type="CDD" id="cd02440">
    <property type="entry name" value="AdoMet_MTases"/>
    <property type="match status" value="1"/>
</dbReference>
<name>A0A9D2EJD7_9FIRM</name>
<reference evidence="3" key="1">
    <citation type="journal article" date="2021" name="PeerJ">
        <title>Extensive microbial diversity within the chicken gut microbiome revealed by metagenomics and culture.</title>
        <authorList>
            <person name="Gilroy R."/>
            <person name="Ravi A."/>
            <person name="Getino M."/>
            <person name="Pursley I."/>
            <person name="Horton D.L."/>
            <person name="Alikhan N.F."/>
            <person name="Baker D."/>
            <person name="Gharbi K."/>
            <person name="Hall N."/>
            <person name="Watson M."/>
            <person name="Adriaenssens E.M."/>
            <person name="Foster-Nyarko E."/>
            <person name="Jarju S."/>
            <person name="Secka A."/>
            <person name="Antonio M."/>
            <person name="Oren A."/>
            <person name="Chaudhuri R.R."/>
            <person name="La Ragione R."/>
            <person name="Hildebrand F."/>
            <person name="Pallen M.J."/>
        </authorList>
    </citation>
    <scope>NUCLEOTIDE SEQUENCE</scope>
    <source>
        <strain evidence="3">CHK179-28034</strain>
    </source>
</reference>
<dbReference type="SUPFAM" id="SSF53335">
    <property type="entry name" value="S-adenosyl-L-methionine-dependent methyltransferases"/>
    <property type="match status" value="1"/>
</dbReference>
<keyword evidence="3" id="KW-0489">Methyltransferase</keyword>
<dbReference type="AlphaFoldDB" id="A0A9D2EJD7"/>
<reference evidence="3" key="2">
    <citation type="submission" date="2021-04" db="EMBL/GenBank/DDBJ databases">
        <authorList>
            <person name="Gilroy R."/>
        </authorList>
    </citation>
    <scope>NUCLEOTIDE SEQUENCE</scope>
    <source>
        <strain evidence="3">CHK179-28034</strain>
    </source>
</reference>
<dbReference type="Gene3D" id="3.40.50.150">
    <property type="entry name" value="Vaccinia Virus protein VP39"/>
    <property type="match status" value="1"/>
</dbReference>
<organism evidence="3 4">
    <name type="scientific">Candidatus Anaerobutyricum stercoris</name>
    <dbReference type="NCBI Taxonomy" id="2838457"/>
    <lineage>
        <taxon>Bacteria</taxon>
        <taxon>Bacillati</taxon>
        <taxon>Bacillota</taxon>
        <taxon>Clostridia</taxon>
        <taxon>Lachnospirales</taxon>
        <taxon>Lachnospiraceae</taxon>
        <taxon>Anaerobutyricum</taxon>
    </lineage>
</organism>
<evidence type="ECO:0000313" key="4">
    <source>
        <dbReference type="Proteomes" id="UP000824049"/>
    </source>
</evidence>
<sequence length="257" mass="29723">MKTYENFARVYDELMDNVPYEEWADFLQTKLEGYGITDGLMLDLACGTGKLTTLMAQRGFDMIGVDSSVDMLQIARERVCGKVESCLYLLQDMREFELYGTVRAVISVCDSINYVTEEEELAQVFALVNNYLDPGGVFLFDFNTEHKYRDLMGESVIAEDRDDVSFIWYNEYDEEEHLNYIDLSVFVQEQGNLFRKFQEQHVQKGYTLDRMKKLLDQAGLTFLEAWDGYTAEPAREDSERIVIAARERGKKVEALAK</sequence>
<comment type="caution">
    <text evidence="3">The sequence shown here is derived from an EMBL/GenBank/DDBJ whole genome shotgun (WGS) entry which is preliminary data.</text>
</comment>
<protein>
    <submittedName>
        <fullName evidence="3">Methyltransferase domain-containing protein</fullName>
    </submittedName>
</protein>
<evidence type="ECO:0000256" key="1">
    <source>
        <dbReference type="ARBA" id="ARBA00022679"/>
    </source>
</evidence>
<evidence type="ECO:0000259" key="2">
    <source>
        <dbReference type="Pfam" id="PF13649"/>
    </source>
</evidence>
<dbReference type="Gene3D" id="2.20.25.110">
    <property type="entry name" value="S-adenosyl-L-methionine-dependent methyltransferases"/>
    <property type="match status" value="1"/>
</dbReference>
<dbReference type="PANTHER" id="PTHR43861">
    <property type="entry name" value="TRANS-ACONITATE 2-METHYLTRANSFERASE-RELATED"/>
    <property type="match status" value="1"/>
</dbReference>
<dbReference type="InterPro" id="IPR029063">
    <property type="entry name" value="SAM-dependent_MTases_sf"/>
</dbReference>
<dbReference type="Pfam" id="PF13649">
    <property type="entry name" value="Methyltransf_25"/>
    <property type="match status" value="1"/>
</dbReference>
<dbReference type="EMBL" id="DXBR01000024">
    <property type="protein sequence ID" value="HIZ38704.1"/>
    <property type="molecule type" value="Genomic_DNA"/>
</dbReference>
<feature type="domain" description="Methyltransferase" evidence="2">
    <location>
        <begin position="42"/>
        <end position="136"/>
    </location>
</feature>
<dbReference type="InterPro" id="IPR041698">
    <property type="entry name" value="Methyltransf_25"/>
</dbReference>
<evidence type="ECO:0000313" key="3">
    <source>
        <dbReference type="EMBL" id="HIZ38704.1"/>
    </source>
</evidence>
<proteinExistence type="predicted"/>
<dbReference type="GO" id="GO:0032259">
    <property type="term" value="P:methylation"/>
    <property type="evidence" value="ECO:0007669"/>
    <property type="project" value="UniProtKB-KW"/>
</dbReference>
<dbReference type="GO" id="GO:0008168">
    <property type="term" value="F:methyltransferase activity"/>
    <property type="evidence" value="ECO:0007669"/>
    <property type="project" value="UniProtKB-KW"/>
</dbReference>
<gene>
    <name evidence="3" type="ORF">H9968_02085</name>
</gene>
<dbReference type="Proteomes" id="UP000824049">
    <property type="component" value="Unassembled WGS sequence"/>
</dbReference>
<accession>A0A9D2EJD7</accession>